<feature type="coiled-coil region" evidence="1">
    <location>
        <begin position="114"/>
        <end position="141"/>
    </location>
</feature>
<dbReference type="InterPro" id="IPR025422">
    <property type="entry name" value="TGA_domain"/>
</dbReference>
<name>A0A6J1BV60_MOMCH</name>
<sequence length="232" mass="26452">MAQPPHPVIDNFGNFYQSWLAGQQSFLQQLLQSAALPANDKEEAQLRLINQILAHYQHYYEELSKAAGEDVFRAFSAPWLTPFERTLLWIGGFKPSIVLRLLDAAVKDLAPPQRARLEEVKAEVRRNERDLTEAMASLQEMVAAPPIEALARRAGRVMDREICEMEGAIEELKTAMVMVLNRADGVRGSAVMKVMELLDPDQRVRLLAAAAEFQLRIRRWGVHREQRHNRES</sequence>
<gene>
    <name evidence="4" type="primary">LOC111005009</name>
</gene>
<organism evidence="3 4">
    <name type="scientific">Momordica charantia</name>
    <name type="common">Bitter gourd</name>
    <name type="synonym">Balsam pear</name>
    <dbReference type="NCBI Taxonomy" id="3673"/>
    <lineage>
        <taxon>Eukaryota</taxon>
        <taxon>Viridiplantae</taxon>
        <taxon>Streptophyta</taxon>
        <taxon>Embryophyta</taxon>
        <taxon>Tracheophyta</taxon>
        <taxon>Spermatophyta</taxon>
        <taxon>Magnoliopsida</taxon>
        <taxon>eudicotyledons</taxon>
        <taxon>Gunneridae</taxon>
        <taxon>Pentapetalae</taxon>
        <taxon>rosids</taxon>
        <taxon>fabids</taxon>
        <taxon>Cucurbitales</taxon>
        <taxon>Cucurbitaceae</taxon>
        <taxon>Momordiceae</taxon>
        <taxon>Momordica</taxon>
    </lineage>
</organism>
<dbReference type="PROSITE" id="PS51806">
    <property type="entry name" value="DOG1"/>
    <property type="match status" value="1"/>
</dbReference>
<dbReference type="Proteomes" id="UP000504603">
    <property type="component" value="Unplaced"/>
</dbReference>
<dbReference type="AlphaFoldDB" id="A0A6J1BV60"/>
<dbReference type="GeneID" id="111005009"/>
<evidence type="ECO:0000259" key="2">
    <source>
        <dbReference type="PROSITE" id="PS51806"/>
    </source>
</evidence>
<dbReference type="OrthoDB" id="1889475at2759"/>
<dbReference type="GO" id="GO:0043565">
    <property type="term" value="F:sequence-specific DNA binding"/>
    <property type="evidence" value="ECO:0007669"/>
    <property type="project" value="InterPro"/>
</dbReference>
<dbReference type="InterPro" id="IPR051886">
    <property type="entry name" value="Seed_Dev/Stress_Resp_Reg"/>
</dbReference>
<dbReference type="PANTHER" id="PTHR46354">
    <property type="entry name" value="DOG1 DOMAIN-CONTAINING PROTEIN"/>
    <property type="match status" value="1"/>
</dbReference>
<accession>A0A6J1BV60</accession>
<evidence type="ECO:0000313" key="4">
    <source>
        <dbReference type="RefSeq" id="XP_022132043.1"/>
    </source>
</evidence>
<dbReference type="Pfam" id="PF14144">
    <property type="entry name" value="DOG1"/>
    <property type="match status" value="1"/>
</dbReference>
<keyword evidence="1" id="KW-0175">Coiled coil</keyword>
<protein>
    <submittedName>
        <fullName evidence="4">Protein DOG1-like 4</fullName>
    </submittedName>
</protein>
<evidence type="ECO:0000256" key="1">
    <source>
        <dbReference type="SAM" id="Coils"/>
    </source>
</evidence>
<evidence type="ECO:0000313" key="3">
    <source>
        <dbReference type="Proteomes" id="UP000504603"/>
    </source>
</evidence>
<keyword evidence="3" id="KW-1185">Reference proteome</keyword>
<dbReference type="GO" id="GO:0006351">
    <property type="term" value="P:DNA-templated transcription"/>
    <property type="evidence" value="ECO:0007669"/>
    <property type="project" value="InterPro"/>
</dbReference>
<dbReference type="PANTHER" id="PTHR46354:SF1">
    <property type="entry name" value="PROTEIN RESPONSE TO ABA AND SALT 1-RELATED"/>
    <property type="match status" value="1"/>
</dbReference>
<dbReference type="KEGG" id="mcha:111005009"/>
<reference evidence="4" key="1">
    <citation type="submission" date="2025-08" db="UniProtKB">
        <authorList>
            <consortium name="RefSeq"/>
        </authorList>
    </citation>
    <scope>IDENTIFICATION</scope>
    <source>
        <strain evidence="4">OHB3-1</strain>
    </source>
</reference>
<feature type="domain" description="DOG1" evidence="2">
    <location>
        <begin position="9"/>
        <end position="227"/>
    </location>
</feature>
<dbReference type="RefSeq" id="XP_022132043.1">
    <property type="nucleotide sequence ID" value="XM_022276351.1"/>
</dbReference>
<proteinExistence type="predicted"/>